<evidence type="ECO:0000256" key="2">
    <source>
        <dbReference type="ARBA" id="ARBA00022694"/>
    </source>
</evidence>
<evidence type="ECO:0000256" key="8">
    <source>
        <dbReference type="RuleBase" id="RU003313"/>
    </source>
</evidence>
<dbReference type="NCBIfam" id="TIGR00450">
    <property type="entry name" value="mnmE_trmE_thdF"/>
    <property type="match status" value="1"/>
</dbReference>
<evidence type="ECO:0000256" key="5">
    <source>
        <dbReference type="ARBA" id="ARBA00022958"/>
    </source>
</evidence>
<keyword evidence="6 7" id="KW-0342">GTP-binding</keyword>
<evidence type="ECO:0000256" key="7">
    <source>
        <dbReference type="HAMAP-Rule" id="MF_00379"/>
    </source>
</evidence>
<dbReference type="PROSITE" id="PS51709">
    <property type="entry name" value="G_TRME"/>
    <property type="match status" value="1"/>
</dbReference>
<evidence type="ECO:0000256" key="4">
    <source>
        <dbReference type="ARBA" id="ARBA00022842"/>
    </source>
</evidence>
<gene>
    <name evidence="7 11" type="primary">mnmE</name>
    <name evidence="7" type="synonym">trmE</name>
    <name evidence="11" type="ORF">TRIP_E160006</name>
</gene>
<dbReference type="Pfam" id="PF10396">
    <property type="entry name" value="TrmE_N"/>
    <property type="match status" value="1"/>
</dbReference>
<dbReference type="CDD" id="cd04164">
    <property type="entry name" value="trmE"/>
    <property type="match status" value="1"/>
</dbReference>
<keyword evidence="3 7" id="KW-0547">Nucleotide-binding</keyword>
<keyword evidence="4 7" id="KW-0460">Magnesium</keyword>
<feature type="binding site" evidence="7">
    <location>
        <position position="264"/>
    </location>
    <ligand>
        <name>Mg(2+)</name>
        <dbReference type="ChEBI" id="CHEBI:18420"/>
    </ligand>
</feature>
<comment type="cofactor">
    <cofactor evidence="7">
        <name>K(+)</name>
        <dbReference type="ChEBI" id="CHEBI:29103"/>
    </cofactor>
    <text evidence="7">Binds 1 potassium ion per subunit.</text>
</comment>
<dbReference type="EC" id="3.6.-.-" evidence="7"/>
<comment type="similarity">
    <text evidence="1 7 8">Belongs to the TRAFAC class TrmE-Era-EngA-EngB-Septin-like GTPase superfamily. TrmE GTPase family.</text>
</comment>
<evidence type="ECO:0000256" key="6">
    <source>
        <dbReference type="ARBA" id="ARBA00023134"/>
    </source>
</evidence>
<comment type="subunit">
    <text evidence="7">Homodimer. Heterotetramer of two MnmE and two MnmG subunits.</text>
</comment>
<dbReference type="SUPFAM" id="SSF116878">
    <property type="entry name" value="TrmE connector domain"/>
    <property type="match status" value="1"/>
</dbReference>
<dbReference type="HAMAP" id="MF_00379">
    <property type="entry name" value="GTPase_MnmE"/>
    <property type="match status" value="1"/>
</dbReference>
<dbReference type="GO" id="GO:0002098">
    <property type="term" value="P:tRNA wobble uridine modification"/>
    <property type="evidence" value="ECO:0007669"/>
    <property type="project" value="TreeGrafter"/>
</dbReference>
<evidence type="ECO:0000256" key="9">
    <source>
        <dbReference type="SAM" id="Coils"/>
    </source>
</evidence>
<dbReference type="InterPro" id="IPR027266">
    <property type="entry name" value="TrmE/GcvT-like"/>
</dbReference>
<evidence type="ECO:0000313" key="11">
    <source>
        <dbReference type="EMBL" id="VBB38782.1"/>
    </source>
</evidence>
<dbReference type="InterPro" id="IPR018948">
    <property type="entry name" value="GTP-bd_TrmE_N"/>
</dbReference>
<name>A0A652ZSM5_9SPIR</name>
<sequence length="461" mass="49704">MTRSYMDRGRPIAALATSPGRSALAVIRCSGPRTIELCARCFSPGEALASAPGYGMVHGWLKDPRGGERIDEVLAAVFRAPRSFTGEDSVEFFCHGSGAVVARALAVLEEQGFSPALPGEFSFRAFINGKTDLVKAEAINELANANCEAARQDALDRLGGTLSKAYKELRDELLDLLAELEARLDYPADEVEGEGLEVESGLMAHLRNCRERVRHLAEGYIAGKLRQEGALVVVAGRPNAGKSSLFNLILREERAIVSPEPGTTRDWLEVWVELSGYALRLVDTAGLRQASGEIEAEGVKRSLELSARADIVLYMVDGRKGLVVEDEDYLARYPETIRLWNKTDLDECPEPPPGWLGLSAKKGIGLPVLEAAVLAKLTALSGGGAACEKETPRLANSRQKHLLDQCLAALEAAQASADRGLPLDALALDIREAADYLGQISGEIGSEEVFDRIFGAFCLGK</sequence>
<feature type="binding site" evidence="7">
    <location>
        <position position="130"/>
    </location>
    <ligand>
        <name>(6S)-5-formyl-5,6,7,8-tetrahydrofolate</name>
        <dbReference type="ChEBI" id="CHEBI:57457"/>
    </ligand>
</feature>
<protein>
    <recommendedName>
        <fullName evidence="7">tRNA modification GTPase MnmE</fullName>
        <ecNumber evidence="7">3.6.-.-</ecNumber>
    </recommendedName>
</protein>
<comment type="caution">
    <text evidence="7">Lacks conserved residue(s) required for the propagation of feature annotation.</text>
</comment>
<dbReference type="InterPro" id="IPR005225">
    <property type="entry name" value="Small_GTP-bd"/>
</dbReference>
<dbReference type="InterPro" id="IPR006073">
    <property type="entry name" value="GTP-bd"/>
</dbReference>
<keyword evidence="2 7" id="KW-0819">tRNA processing</keyword>
<dbReference type="GO" id="GO:0030488">
    <property type="term" value="P:tRNA methylation"/>
    <property type="evidence" value="ECO:0007669"/>
    <property type="project" value="TreeGrafter"/>
</dbReference>
<feature type="coiled-coil region" evidence="9">
    <location>
        <begin position="133"/>
        <end position="183"/>
    </location>
</feature>
<reference evidence="11" key="1">
    <citation type="submission" date="2018-07" db="EMBL/GenBank/DDBJ databases">
        <authorList>
            <consortium name="Genoscope - CEA"/>
            <person name="William W."/>
        </authorList>
    </citation>
    <scope>NUCLEOTIDE SEQUENCE</scope>
    <source>
        <strain evidence="11">IK1</strain>
    </source>
</reference>
<dbReference type="InterPro" id="IPR025867">
    <property type="entry name" value="MnmE_helical"/>
</dbReference>
<dbReference type="Gene3D" id="3.40.50.300">
    <property type="entry name" value="P-loop containing nucleotide triphosphate hydrolases"/>
    <property type="match status" value="1"/>
</dbReference>
<dbReference type="Pfam" id="PF01926">
    <property type="entry name" value="MMR_HSR1"/>
    <property type="match status" value="1"/>
</dbReference>
<evidence type="ECO:0000256" key="1">
    <source>
        <dbReference type="ARBA" id="ARBA00011043"/>
    </source>
</evidence>
<dbReference type="GO" id="GO:0003924">
    <property type="term" value="F:GTPase activity"/>
    <property type="evidence" value="ECO:0007669"/>
    <property type="project" value="UniProtKB-UniRule"/>
</dbReference>
<feature type="domain" description="TrmE-type G" evidence="10">
    <location>
        <begin position="229"/>
        <end position="378"/>
    </location>
</feature>
<keyword evidence="9" id="KW-0175">Coiled coil</keyword>
<dbReference type="PANTHER" id="PTHR42714:SF2">
    <property type="entry name" value="TRNA MODIFICATION GTPASE GTPBP3, MITOCHONDRIAL"/>
    <property type="match status" value="1"/>
</dbReference>
<dbReference type="AlphaFoldDB" id="A0A652ZSM5"/>
<comment type="subcellular location">
    <subcellularLocation>
        <location evidence="7">Cytoplasm</location>
    </subcellularLocation>
</comment>
<keyword evidence="5 7" id="KW-0630">Potassium</keyword>
<dbReference type="PANTHER" id="PTHR42714">
    <property type="entry name" value="TRNA MODIFICATION GTPASE GTPBP3"/>
    <property type="match status" value="1"/>
</dbReference>
<dbReference type="InterPro" id="IPR031168">
    <property type="entry name" value="G_TrmE"/>
</dbReference>
<keyword evidence="7" id="KW-0963">Cytoplasm</keyword>
<organism evidence="11">
    <name type="scientific">uncultured Spirochaetota bacterium</name>
    <dbReference type="NCBI Taxonomy" id="460511"/>
    <lineage>
        <taxon>Bacteria</taxon>
        <taxon>Pseudomonadati</taxon>
        <taxon>Spirochaetota</taxon>
        <taxon>environmental samples</taxon>
    </lineage>
</organism>
<dbReference type="Gene3D" id="3.30.1360.120">
    <property type="entry name" value="Probable tRNA modification gtpase trme, domain 1"/>
    <property type="match status" value="1"/>
</dbReference>
<proteinExistence type="inferred from homology"/>
<evidence type="ECO:0000259" key="10">
    <source>
        <dbReference type="PROSITE" id="PS51709"/>
    </source>
</evidence>
<feature type="binding site" evidence="7">
    <location>
        <begin position="283"/>
        <end position="286"/>
    </location>
    <ligand>
        <name>GTP</name>
        <dbReference type="ChEBI" id="CHEBI:37565"/>
    </ligand>
</feature>
<dbReference type="CDD" id="cd14858">
    <property type="entry name" value="TrmE_N"/>
    <property type="match status" value="1"/>
</dbReference>
<feature type="binding site" evidence="7">
    <location>
        <position position="243"/>
    </location>
    <ligand>
        <name>Mg(2+)</name>
        <dbReference type="ChEBI" id="CHEBI:18420"/>
    </ligand>
</feature>
<feature type="binding site" evidence="7">
    <location>
        <position position="461"/>
    </location>
    <ligand>
        <name>(6S)-5-formyl-5,6,7,8-tetrahydrofolate</name>
        <dbReference type="ChEBI" id="CHEBI:57457"/>
    </ligand>
</feature>
<keyword evidence="7 11" id="KW-0378">Hydrolase</keyword>
<dbReference type="InterPro" id="IPR027417">
    <property type="entry name" value="P-loop_NTPase"/>
</dbReference>
<dbReference type="GO" id="GO:0046872">
    <property type="term" value="F:metal ion binding"/>
    <property type="evidence" value="ECO:0007669"/>
    <property type="project" value="UniProtKB-KW"/>
</dbReference>
<feature type="binding site" evidence="7">
    <location>
        <begin position="239"/>
        <end position="244"/>
    </location>
    <ligand>
        <name>GTP</name>
        <dbReference type="ChEBI" id="CHEBI:37565"/>
    </ligand>
</feature>
<comment type="function">
    <text evidence="7">Exhibits a very high intrinsic GTPase hydrolysis rate. Involved in the addition of a carboxymethylaminomethyl (cmnm) group at the wobble position (U34) of certain tRNAs, forming tRNA-cmnm(5)s(2)U34.</text>
</comment>
<feature type="binding site" evidence="7">
    <location>
        <position position="28"/>
    </location>
    <ligand>
        <name>(6S)-5-formyl-5,6,7,8-tetrahydrofolate</name>
        <dbReference type="ChEBI" id="CHEBI:57457"/>
    </ligand>
</feature>
<feature type="binding site" evidence="7">
    <location>
        <position position="91"/>
    </location>
    <ligand>
        <name>(6S)-5-formyl-5,6,7,8-tetrahydrofolate</name>
        <dbReference type="ChEBI" id="CHEBI:57457"/>
    </ligand>
</feature>
<dbReference type="SUPFAM" id="SSF52540">
    <property type="entry name" value="P-loop containing nucleoside triphosphate hydrolases"/>
    <property type="match status" value="1"/>
</dbReference>
<dbReference type="InterPro" id="IPR027368">
    <property type="entry name" value="MnmE_dom2"/>
</dbReference>
<dbReference type="GO" id="GO:0005829">
    <property type="term" value="C:cytosol"/>
    <property type="evidence" value="ECO:0007669"/>
    <property type="project" value="TreeGrafter"/>
</dbReference>
<dbReference type="NCBIfam" id="TIGR00231">
    <property type="entry name" value="small_GTP"/>
    <property type="match status" value="1"/>
</dbReference>
<dbReference type="Gene3D" id="1.20.120.430">
    <property type="entry name" value="tRNA modification GTPase MnmE domain 2"/>
    <property type="match status" value="1"/>
</dbReference>
<dbReference type="InterPro" id="IPR004520">
    <property type="entry name" value="GTPase_MnmE"/>
</dbReference>
<feature type="binding site" evidence="7">
    <location>
        <begin position="258"/>
        <end position="264"/>
    </location>
    <ligand>
        <name>GTP</name>
        <dbReference type="ChEBI" id="CHEBI:37565"/>
    </ligand>
</feature>
<keyword evidence="7" id="KW-0479">Metal-binding</keyword>
<dbReference type="EMBL" id="UPXP01000008">
    <property type="protein sequence ID" value="VBB38782.1"/>
    <property type="molecule type" value="Genomic_DNA"/>
</dbReference>
<dbReference type="GO" id="GO:0005525">
    <property type="term" value="F:GTP binding"/>
    <property type="evidence" value="ECO:0007669"/>
    <property type="project" value="UniProtKB-UniRule"/>
</dbReference>
<dbReference type="Pfam" id="PF12631">
    <property type="entry name" value="MnmE_helical"/>
    <property type="match status" value="1"/>
</dbReference>
<accession>A0A652ZSM5</accession>
<evidence type="ECO:0000256" key="3">
    <source>
        <dbReference type="ARBA" id="ARBA00022741"/>
    </source>
</evidence>